<sequence length="69" mass="7990">MKVIVAEKKDDEGFWTILCPREGKRIPIYQCIGSLVRVIKTCVSLKRGTYSKDAARVTCLWPEERIDLY</sequence>
<organism evidence="1">
    <name type="scientific">viral metagenome</name>
    <dbReference type="NCBI Taxonomy" id="1070528"/>
    <lineage>
        <taxon>unclassified sequences</taxon>
        <taxon>metagenomes</taxon>
        <taxon>organismal metagenomes</taxon>
    </lineage>
</organism>
<dbReference type="EMBL" id="MT143884">
    <property type="protein sequence ID" value="QJB04525.1"/>
    <property type="molecule type" value="Genomic_DNA"/>
</dbReference>
<evidence type="ECO:0000313" key="2">
    <source>
        <dbReference type="EMBL" id="QJB04525.1"/>
    </source>
</evidence>
<accession>A0A6M3LUV3</accession>
<proteinExistence type="predicted"/>
<name>A0A6M3LUV3_9ZZZZ</name>
<dbReference type="EMBL" id="MT143630">
    <property type="protein sequence ID" value="QJA99120.1"/>
    <property type="molecule type" value="Genomic_DNA"/>
</dbReference>
<protein>
    <submittedName>
        <fullName evidence="1">Uncharacterized protein</fullName>
    </submittedName>
</protein>
<gene>
    <name evidence="1" type="ORF">MM171A01309_0007</name>
    <name evidence="2" type="ORF">MM171B00234_0026</name>
</gene>
<reference evidence="1" key="1">
    <citation type="submission" date="2020-03" db="EMBL/GenBank/DDBJ databases">
        <title>The deep terrestrial virosphere.</title>
        <authorList>
            <person name="Holmfeldt K."/>
            <person name="Nilsson E."/>
            <person name="Simone D."/>
            <person name="Lopez-Fernandez M."/>
            <person name="Wu X."/>
            <person name="de Brujin I."/>
            <person name="Lundin D."/>
            <person name="Andersson A."/>
            <person name="Bertilsson S."/>
            <person name="Dopson M."/>
        </authorList>
    </citation>
    <scope>NUCLEOTIDE SEQUENCE</scope>
    <source>
        <strain evidence="1">MM171A01309</strain>
        <strain evidence="2">MM171B00234</strain>
    </source>
</reference>
<evidence type="ECO:0000313" key="1">
    <source>
        <dbReference type="EMBL" id="QJA99120.1"/>
    </source>
</evidence>
<dbReference type="AlphaFoldDB" id="A0A6M3LUV3"/>